<sequence length="225" mass="24664">MALLRPRQRSQNCLPRRPHGNKAHTAGPRPIRTLQRLFILVRSKISGVKGASEYGPDQQSKIVNLDQNEPWNDLSLKKGPAVIELWWVETGFRPENPEAAPTLLHKEQFTCSFKLADDLLAQLRQADKTSRRCALPSFPTAVCPQQLAPTVSETGSLTSAGVRLDPCTCARCPPAVDQIACREYPERGFTYGAEDADGDRAAQEESDGDTASRIGGATLPLQPYA</sequence>
<organism evidence="2 3">
    <name type="scientific">Pleuronectes platessa</name>
    <name type="common">European plaice</name>
    <dbReference type="NCBI Taxonomy" id="8262"/>
    <lineage>
        <taxon>Eukaryota</taxon>
        <taxon>Metazoa</taxon>
        <taxon>Chordata</taxon>
        <taxon>Craniata</taxon>
        <taxon>Vertebrata</taxon>
        <taxon>Euteleostomi</taxon>
        <taxon>Actinopterygii</taxon>
        <taxon>Neopterygii</taxon>
        <taxon>Teleostei</taxon>
        <taxon>Neoteleostei</taxon>
        <taxon>Acanthomorphata</taxon>
        <taxon>Carangaria</taxon>
        <taxon>Pleuronectiformes</taxon>
        <taxon>Pleuronectoidei</taxon>
        <taxon>Pleuronectidae</taxon>
        <taxon>Pleuronectes</taxon>
    </lineage>
</organism>
<keyword evidence="3" id="KW-1185">Reference proteome</keyword>
<dbReference type="EMBL" id="CADEAL010003002">
    <property type="protein sequence ID" value="CAB1443134.1"/>
    <property type="molecule type" value="Genomic_DNA"/>
</dbReference>
<proteinExistence type="predicted"/>
<comment type="caution">
    <text evidence="2">The sequence shown here is derived from an EMBL/GenBank/DDBJ whole genome shotgun (WGS) entry which is preliminary data.</text>
</comment>
<evidence type="ECO:0000256" key="1">
    <source>
        <dbReference type="SAM" id="MobiDB-lite"/>
    </source>
</evidence>
<protein>
    <submittedName>
        <fullName evidence="2">Uncharacterized protein</fullName>
    </submittedName>
</protein>
<accession>A0A9N7V5D2</accession>
<evidence type="ECO:0000313" key="3">
    <source>
        <dbReference type="Proteomes" id="UP001153269"/>
    </source>
</evidence>
<evidence type="ECO:0000313" key="2">
    <source>
        <dbReference type="EMBL" id="CAB1443134.1"/>
    </source>
</evidence>
<reference evidence="2" key="1">
    <citation type="submission" date="2020-03" db="EMBL/GenBank/DDBJ databases">
        <authorList>
            <person name="Weist P."/>
        </authorList>
    </citation>
    <scope>NUCLEOTIDE SEQUENCE</scope>
</reference>
<feature type="region of interest" description="Disordered" evidence="1">
    <location>
        <begin position="1"/>
        <end position="28"/>
    </location>
</feature>
<name>A0A9N7V5D2_PLEPL</name>
<dbReference type="AlphaFoldDB" id="A0A9N7V5D2"/>
<feature type="region of interest" description="Disordered" evidence="1">
    <location>
        <begin position="192"/>
        <end position="225"/>
    </location>
</feature>
<dbReference type="Proteomes" id="UP001153269">
    <property type="component" value="Unassembled WGS sequence"/>
</dbReference>
<gene>
    <name evidence="2" type="ORF">PLEPLA_LOCUS30849</name>
</gene>